<evidence type="ECO:0000313" key="1">
    <source>
        <dbReference type="EMBL" id="NYF42904.1"/>
    </source>
</evidence>
<comment type="caution">
    <text evidence="1">The sequence shown here is derived from an EMBL/GenBank/DDBJ whole genome shotgun (WGS) entry which is preliminary data.</text>
</comment>
<dbReference type="RefSeq" id="WP_179825755.1">
    <property type="nucleotide sequence ID" value="NZ_JACCCO010000002.1"/>
</dbReference>
<accession>A0A852V6X4</accession>
<dbReference type="Proteomes" id="UP000576393">
    <property type="component" value="Unassembled WGS sequence"/>
</dbReference>
<reference evidence="1 2" key="1">
    <citation type="submission" date="2020-07" db="EMBL/GenBank/DDBJ databases">
        <title>Sequencing the genomes of 1000 actinobacteria strains.</title>
        <authorList>
            <person name="Klenk H.-P."/>
        </authorList>
    </citation>
    <scope>NUCLEOTIDE SEQUENCE [LARGE SCALE GENOMIC DNA]</scope>
    <source>
        <strain evidence="1 2">DSM 45763</strain>
    </source>
</reference>
<dbReference type="EMBL" id="JACCCO010000002">
    <property type="protein sequence ID" value="NYF42904.1"/>
    <property type="molecule type" value="Genomic_DNA"/>
</dbReference>
<proteinExistence type="predicted"/>
<sequence>MIDLMASLDEGPVCACGAAVEEGQTLCRKCHASARWLRRTAQRRRKASRRRGEVRRPAGYPRGVAEAGVIWT</sequence>
<protein>
    <submittedName>
        <fullName evidence="1">Uncharacterized protein</fullName>
    </submittedName>
</protein>
<organism evidence="1 2">
    <name type="scientific">Streptosporangium sandarakinum</name>
    <dbReference type="NCBI Taxonomy" id="1260955"/>
    <lineage>
        <taxon>Bacteria</taxon>
        <taxon>Bacillati</taxon>
        <taxon>Actinomycetota</taxon>
        <taxon>Actinomycetes</taxon>
        <taxon>Streptosporangiales</taxon>
        <taxon>Streptosporangiaceae</taxon>
        <taxon>Streptosporangium</taxon>
    </lineage>
</organism>
<gene>
    <name evidence="1" type="ORF">HDA43_005105</name>
</gene>
<name>A0A852V6X4_9ACTN</name>
<evidence type="ECO:0000313" key="2">
    <source>
        <dbReference type="Proteomes" id="UP000576393"/>
    </source>
</evidence>
<keyword evidence="2" id="KW-1185">Reference proteome</keyword>
<dbReference type="AlphaFoldDB" id="A0A852V6X4"/>